<evidence type="ECO:0000313" key="9">
    <source>
        <dbReference type="RefSeq" id="XP_006820365.1"/>
    </source>
</evidence>
<name>A0ABM0MK24_SACKO</name>
<evidence type="ECO:0000256" key="4">
    <source>
        <dbReference type="ARBA" id="ARBA00023136"/>
    </source>
</evidence>
<dbReference type="InterPro" id="IPR010432">
    <property type="entry name" value="RDD"/>
</dbReference>
<sequence>MAASRGEVYQRQRQRNPLTDANDDNIRQKQKAVEKLLGMEIKPTRICEKTSTGSGEIRPSSREYTEAVSRWISEYRMFQGMCFNISLLNPMTFQSPIPPATGFGIPSNAQNGFVPSFGQNNVQFPGQQQTPSTPHPFHQRQETTQTQELQWKEYQVPSIYRRIAAEFIDFIILFTVKVLLTLFLMDYTDAIGDQTDFTMKFLLEELDEEATIDDLQQMLVMATVYRLSVCVYETIFLTRGVRYFGGATPGKYLMGLRVISSDRVVNLGSEKVLVFNGKDIGMLSALVRSLIKNFSMAFFFPVYMTILFYHHNRGVYDIIAGTMVVTGPKYRRQN</sequence>
<dbReference type="PANTHER" id="PTHR13659">
    <property type="entry name" value="AUTOSOMAL HIGHLY CONSERVED PROTEIN"/>
    <property type="match status" value="1"/>
</dbReference>
<feature type="transmembrane region" description="Helical" evidence="6">
    <location>
        <begin position="167"/>
        <end position="185"/>
    </location>
</feature>
<keyword evidence="3 6" id="KW-1133">Transmembrane helix</keyword>
<evidence type="ECO:0000256" key="1">
    <source>
        <dbReference type="ARBA" id="ARBA00004141"/>
    </source>
</evidence>
<comment type="subcellular location">
    <subcellularLocation>
        <location evidence="1">Membrane</location>
        <topology evidence="1">Multi-pass membrane protein</topology>
    </subcellularLocation>
</comment>
<organism evidence="8 9">
    <name type="scientific">Saccoglossus kowalevskii</name>
    <name type="common">Acorn worm</name>
    <dbReference type="NCBI Taxonomy" id="10224"/>
    <lineage>
        <taxon>Eukaryota</taxon>
        <taxon>Metazoa</taxon>
        <taxon>Hemichordata</taxon>
        <taxon>Enteropneusta</taxon>
        <taxon>Harrimaniidae</taxon>
        <taxon>Saccoglossus</taxon>
    </lineage>
</organism>
<evidence type="ECO:0000313" key="8">
    <source>
        <dbReference type="Proteomes" id="UP000694865"/>
    </source>
</evidence>
<dbReference type="GeneID" id="102808675"/>
<feature type="domain" description="RDD" evidence="7">
    <location>
        <begin position="156"/>
        <end position="321"/>
    </location>
</feature>
<evidence type="ECO:0000256" key="3">
    <source>
        <dbReference type="ARBA" id="ARBA00022989"/>
    </source>
</evidence>
<dbReference type="PANTHER" id="PTHR13659:SF5">
    <property type="entry name" value="PROTEIN FAM8A1"/>
    <property type="match status" value="1"/>
</dbReference>
<gene>
    <name evidence="9" type="primary">LOC102808675</name>
</gene>
<evidence type="ECO:0000256" key="2">
    <source>
        <dbReference type="ARBA" id="ARBA00022692"/>
    </source>
</evidence>
<protein>
    <submittedName>
        <fullName evidence="9">Protein FAM8A1-like</fullName>
    </submittedName>
</protein>
<evidence type="ECO:0000256" key="6">
    <source>
        <dbReference type="SAM" id="Phobius"/>
    </source>
</evidence>
<feature type="transmembrane region" description="Helical" evidence="6">
    <location>
        <begin position="290"/>
        <end position="309"/>
    </location>
</feature>
<accession>A0ABM0MK24</accession>
<keyword evidence="4 6" id="KW-0472">Membrane</keyword>
<evidence type="ECO:0000259" key="7">
    <source>
        <dbReference type="Pfam" id="PF06271"/>
    </source>
</evidence>
<evidence type="ECO:0000256" key="5">
    <source>
        <dbReference type="SAM" id="MobiDB-lite"/>
    </source>
</evidence>
<keyword evidence="8" id="KW-1185">Reference proteome</keyword>
<feature type="region of interest" description="Disordered" evidence="5">
    <location>
        <begin position="1"/>
        <end position="27"/>
    </location>
</feature>
<keyword evidence="2 6" id="KW-0812">Transmembrane</keyword>
<proteinExistence type="predicted"/>
<dbReference type="Proteomes" id="UP000694865">
    <property type="component" value="Unplaced"/>
</dbReference>
<reference evidence="9" key="1">
    <citation type="submission" date="2025-08" db="UniProtKB">
        <authorList>
            <consortium name="RefSeq"/>
        </authorList>
    </citation>
    <scope>IDENTIFICATION</scope>
    <source>
        <tissue evidence="9">Testes</tissue>
    </source>
</reference>
<dbReference type="Pfam" id="PF06271">
    <property type="entry name" value="RDD"/>
    <property type="match status" value="1"/>
</dbReference>
<dbReference type="InterPro" id="IPR039871">
    <property type="entry name" value="FAM8A1"/>
</dbReference>
<feature type="region of interest" description="Disordered" evidence="5">
    <location>
        <begin position="125"/>
        <end position="145"/>
    </location>
</feature>
<dbReference type="RefSeq" id="XP_006820365.1">
    <property type="nucleotide sequence ID" value="XM_006820302.1"/>
</dbReference>